<feature type="transmembrane region" description="Helical" evidence="10">
    <location>
        <begin position="167"/>
        <end position="194"/>
    </location>
</feature>
<evidence type="ECO:0000256" key="7">
    <source>
        <dbReference type="ARBA" id="ARBA00022824"/>
    </source>
</evidence>
<evidence type="ECO:0000256" key="8">
    <source>
        <dbReference type="ARBA" id="ARBA00022989"/>
    </source>
</evidence>
<evidence type="ECO:0000256" key="2">
    <source>
        <dbReference type="ARBA" id="ARBA00004687"/>
    </source>
</evidence>
<dbReference type="GO" id="GO:0006506">
    <property type="term" value="P:GPI anchor biosynthetic process"/>
    <property type="evidence" value="ECO:0007669"/>
    <property type="project" value="UniProtKB-UniPathway"/>
</dbReference>
<feature type="transmembrane region" description="Helical" evidence="10">
    <location>
        <begin position="293"/>
        <end position="316"/>
    </location>
</feature>
<accession>A0A085W7Q0</accession>
<feature type="transmembrane region" description="Helical" evidence="10">
    <location>
        <begin position="129"/>
        <end position="147"/>
    </location>
</feature>
<evidence type="ECO:0000256" key="4">
    <source>
        <dbReference type="ARBA" id="ARBA00022676"/>
    </source>
</evidence>
<dbReference type="OrthoDB" id="573863at2"/>
<dbReference type="STRING" id="394096.DB31_2481"/>
<evidence type="ECO:0000256" key="1">
    <source>
        <dbReference type="ARBA" id="ARBA00004477"/>
    </source>
</evidence>
<evidence type="ECO:0000313" key="11">
    <source>
        <dbReference type="EMBL" id="KFE63713.1"/>
    </source>
</evidence>
<dbReference type="PANTHER" id="PTHR12468:SF2">
    <property type="entry name" value="GPI MANNOSYLTRANSFERASE 2"/>
    <property type="match status" value="1"/>
</dbReference>
<feature type="transmembrane region" description="Helical" evidence="10">
    <location>
        <begin position="268"/>
        <end position="286"/>
    </location>
</feature>
<gene>
    <name evidence="11" type="ORF">DB31_2481</name>
</gene>
<evidence type="ECO:0000313" key="12">
    <source>
        <dbReference type="Proteomes" id="UP000028725"/>
    </source>
</evidence>
<dbReference type="GO" id="GO:0000009">
    <property type="term" value="F:alpha-1,6-mannosyltransferase activity"/>
    <property type="evidence" value="ECO:0007669"/>
    <property type="project" value="InterPro"/>
</dbReference>
<dbReference type="EMBL" id="JMCB01000016">
    <property type="protein sequence ID" value="KFE63713.1"/>
    <property type="molecule type" value="Genomic_DNA"/>
</dbReference>
<evidence type="ECO:0000256" key="10">
    <source>
        <dbReference type="SAM" id="Phobius"/>
    </source>
</evidence>
<name>A0A085W7Q0_9BACT</name>
<comment type="pathway">
    <text evidence="2">Glycolipid biosynthesis; glycosylphosphatidylinositol-anchor biosynthesis.</text>
</comment>
<keyword evidence="5" id="KW-0808">Transferase</keyword>
<dbReference type="InterPro" id="IPR007315">
    <property type="entry name" value="PIG-V/Gpi18"/>
</dbReference>
<dbReference type="Proteomes" id="UP000028725">
    <property type="component" value="Unassembled WGS sequence"/>
</dbReference>
<proteinExistence type="predicted"/>
<feature type="transmembrane region" description="Helical" evidence="10">
    <location>
        <begin position="336"/>
        <end position="360"/>
    </location>
</feature>
<keyword evidence="12" id="KW-1185">Reference proteome</keyword>
<dbReference type="GO" id="GO:0016020">
    <property type="term" value="C:membrane"/>
    <property type="evidence" value="ECO:0007669"/>
    <property type="project" value="GOC"/>
</dbReference>
<dbReference type="GO" id="GO:0031501">
    <property type="term" value="C:mannosyltransferase complex"/>
    <property type="evidence" value="ECO:0007669"/>
    <property type="project" value="TreeGrafter"/>
</dbReference>
<evidence type="ECO:0000256" key="6">
    <source>
        <dbReference type="ARBA" id="ARBA00022692"/>
    </source>
</evidence>
<dbReference type="Pfam" id="PF04188">
    <property type="entry name" value="Mannosyl_trans2"/>
    <property type="match status" value="1"/>
</dbReference>
<keyword evidence="8 10" id="KW-1133">Transmembrane helix</keyword>
<comment type="subcellular location">
    <subcellularLocation>
        <location evidence="1">Endoplasmic reticulum membrane</location>
        <topology evidence="1">Multi-pass membrane protein</topology>
    </subcellularLocation>
</comment>
<comment type="caution">
    <text evidence="11">The sequence shown here is derived from an EMBL/GenBank/DDBJ whole genome shotgun (WGS) entry which is preliminary data.</text>
</comment>
<reference evidence="11 12" key="1">
    <citation type="submission" date="2014-04" db="EMBL/GenBank/DDBJ databases">
        <title>Genome assembly of Hyalangium minutum DSM 14724.</title>
        <authorList>
            <person name="Sharma G."/>
            <person name="Subramanian S."/>
        </authorList>
    </citation>
    <scope>NUCLEOTIDE SEQUENCE [LARGE SCALE GENOMIC DNA]</scope>
    <source>
        <strain evidence="11 12">DSM 14724</strain>
    </source>
</reference>
<evidence type="ECO:0000256" key="9">
    <source>
        <dbReference type="ARBA" id="ARBA00023136"/>
    </source>
</evidence>
<dbReference type="UniPathway" id="UPA00196"/>
<keyword evidence="9 10" id="KW-0472">Membrane</keyword>
<organism evidence="11 12">
    <name type="scientific">Hyalangium minutum</name>
    <dbReference type="NCBI Taxonomy" id="394096"/>
    <lineage>
        <taxon>Bacteria</taxon>
        <taxon>Pseudomonadati</taxon>
        <taxon>Myxococcota</taxon>
        <taxon>Myxococcia</taxon>
        <taxon>Myxococcales</taxon>
        <taxon>Cystobacterineae</taxon>
        <taxon>Archangiaceae</taxon>
        <taxon>Hyalangium</taxon>
    </lineage>
</organism>
<feature type="transmembrane region" description="Helical" evidence="10">
    <location>
        <begin position="206"/>
        <end position="231"/>
    </location>
</feature>
<dbReference type="PANTHER" id="PTHR12468">
    <property type="entry name" value="GPI MANNOSYLTRANSFERASE 2"/>
    <property type="match status" value="1"/>
</dbReference>
<evidence type="ECO:0008006" key="13">
    <source>
        <dbReference type="Google" id="ProtNLM"/>
    </source>
</evidence>
<keyword evidence="4" id="KW-0328">Glycosyltransferase</keyword>
<evidence type="ECO:0000256" key="3">
    <source>
        <dbReference type="ARBA" id="ARBA00022502"/>
    </source>
</evidence>
<dbReference type="AlphaFoldDB" id="A0A085W7Q0"/>
<evidence type="ECO:0000256" key="5">
    <source>
        <dbReference type="ARBA" id="ARBA00022679"/>
    </source>
</evidence>
<dbReference type="RefSeq" id="WP_044195466.1">
    <property type="nucleotide sequence ID" value="NZ_JMCB01000016.1"/>
</dbReference>
<keyword evidence="7" id="KW-0256">Endoplasmic reticulum</keyword>
<keyword evidence="3" id="KW-0337">GPI-anchor biosynthesis</keyword>
<protein>
    <recommendedName>
        <fullName evidence="13">Integral membrane protein</fullName>
    </recommendedName>
</protein>
<feature type="transmembrane region" description="Helical" evidence="10">
    <location>
        <begin position="96"/>
        <end position="117"/>
    </location>
</feature>
<sequence length="363" mass="39936">MSRLGWATFPVGVFLFTRAAILALTSWSLRMDPRLHFEGPPLLDVPSLGGLCRWDCLYYTHIALEGYREPFWTNFFPLFPLLGKGLSLVTGLSVPHALVVLGNLAGLGALLAVYRVFLETEGEEVARSGLILFASFPFAFFQAAGYPESLMVLTSAGAMLLAMRGRHVTAGGVLGLGVLARHLTIVAGLSLLAAQVKERGLHPRRFLLHRAFLGLVLPFALASLYMLYLYATRGEPFAWWTHRKEGWGDLAWFGLADLLRGQSLPLEVYLYVLLSLVPAAGTVMLLREPRWRVLAAFAAGLMLTLWTVGLAGLGRYSASCWPAFLPLGAWLARRPALLMPSVCAGALLQGMFLFLFAHWYNVN</sequence>
<keyword evidence="6 10" id="KW-0812">Transmembrane</keyword>
<dbReference type="GO" id="GO:0004376">
    <property type="term" value="F:GPI mannosyltransferase activity"/>
    <property type="evidence" value="ECO:0007669"/>
    <property type="project" value="InterPro"/>
</dbReference>